<protein>
    <submittedName>
        <fullName evidence="1">Uncharacterized protein</fullName>
    </submittedName>
</protein>
<dbReference type="EMBL" id="ML179052">
    <property type="protein sequence ID" value="THV04814.1"/>
    <property type="molecule type" value="Genomic_DNA"/>
</dbReference>
<evidence type="ECO:0000313" key="1">
    <source>
        <dbReference type="EMBL" id="THV04814.1"/>
    </source>
</evidence>
<dbReference type="Proteomes" id="UP000297245">
    <property type="component" value="Unassembled WGS sequence"/>
</dbReference>
<dbReference type="AlphaFoldDB" id="A0A4S8MR50"/>
<name>A0A4S8MR50_DENBC</name>
<gene>
    <name evidence="1" type="ORF">K435DRAFT_790557</name>
</gene>
<dbReference type="OrthoDB" id="5600252at2759"/>
<sequence>MAKKKKTQLKPVTRGFATTSVPKKVVEAEPVEEETLVATTSSAGEIQNAASDAQVSDAAGVVEGVDGSLDPGQAEERALQGIVDKFQEKVEREIVRAVKDFFWKGRRQLDEGEDKALLKLAVTYGTLRRLGFSEKTVEECLKAINGVDLDEAYDW</sequence>
<reference evidence="1 2" key="1">
    <citation type="journal article" date="2019" name="Nat. Ecol. Evol.">
        <title>Megaphylogeny resolves global patterns of mushroom evolution.</title>
        <authorList>
            <person name="Varga T."/>
            <person name="Krizsan K."/>
            <person name="Foldi C."/>
            <person name="Dima B."/>
            <person name="Sanchez-Garcia M."/>
            <person name="Sanchez-Ramirez S."/>
            <person name="Szollosi G.J."/>
            <person name="Szarkandi J.G."/>
            <person name="Papp V."/>
            <person name="Albert L."/>
            <person name="Andreopoulos W."/>
            <person name="Angelini C."/>
            <person name="Antonin V."/>
            <person name="Barry K.W."/>
            <person name="Bougher N.L."/>
            <person name="Buchanan P."/>
            <person name="Buyck B."/>
            <person name="Bense V."/>
            <person name="Catcheside P."/>
            <person name="Chovatia M."/>
            <person name="Cooper J."/>
            <person name="Damon W."/>
            <person name="Desjardin D."/>
            <person name="Finy P."/>
            <person name="Geml J."/>
            <person name="Haridas S."/>
            <person name="Hughes K."/>
            <person name="Justo A."/>
            <person name="Karasinski D."/>
            <person name="Kautmanova I."/>
            <person name="Kiss B."/>
            <person name="Kocsube S."/>
            <person name="Kotiranta H."/>
            <person name="LaButti K.M."/>
            <person name="Lechner B.E."/>
            <person name="Liimatainen K."/>
            <person name="Lipzen A."/>
            <person name="Lukacs Z."/>
            <person name="Mihaltcheva S."/>
            <person name="Morgado L.N."/>
            <person name="Niskanen T."/>
            <person name="Noordeloos M.E."/>
            <person name="Ohm R.A."/>
            <person name="Ortiz-Santana B."/>
            <person name="Ovrebo C."/>
            <person name="Racz N."/>
            <person name="Riley R."/>
            <person name="Savchenko A."/>
            <person name="Shiryaev A."/>
            <person name="Soop K."/>
            <person name="Spirin V."/>
            <person name="Szebenyi C."/>
            <person name="Tomsovsky M."/>
            <person name="Tulloss R.E."/>
            <person name="Uehling J."/>
            <person name="Grigoriev I.V."/>
            <person name="Vagvolgyi C."/>
            <person name="Papp T."/>
            <person name="Martin F.M."/>
            <person name="Miettinen O."/>
            <person name="Hibbett D.S."/>
            <person name="Nagy L.G."/>
        </authorList>
    </citation>
    <scope>NUCLEOTIDE SEQUENCE [LARGE SCALE GENOMIC DNA]</scope>
    <source>
        <strain evidence="1 2">CBS 962.96</strain>
    </source>
</reference>
<evidence type="ECO:0000313" key="2">
    <source>
        <dbReference type="Proteomes" id="UP000297245"/>
    </source>
</evidence>
<accession>A0A4S8MR50</accession>
<organism evidence="1 2">
    <name type="scientific">Dendrothele bispora (strain CBS 962.96)</name>
    <dbReference type="NCBI Taxonomy" id="1314807"/>
    <lineage>
        <taxon>Eukaryota</taxon>
        <taxon>Fungi</taxon>
        <taxon>Dikarya</taxon>
        <taxon>Basidiomycota</taxon>
        <taxon>Agaricomycotina</taxon>
        <taxon>Agaricomycetes</taxon>
        <taxon>Agaricomycetidae</taxon>
        <taxon>Agaricales</taxon>
        <taxon>Agaricales incertae sedis</taxon>
        <taxon>Dendrothele</taxon>
    </lineage>
</organism>
<keyword evidence="2" id="KW-1185">Reference proteome</keyword>
<feature type="non-terminal residue" evidence="1">
    <location>
        <position position="155"/>
    </location>
</feature>
<proteinExistence type="predicted"/>